<dbReference type="PANTHER" id="PTHR12486:SF4">
    <property type="entry name" value="APRATAXIN"/>
    <property type="match status" value="1"/>
</dbReference>
<dbReference type="InterPro" id="IPR036265">
    <property type="entry name" value="HIT-like_sf"/>
</dbReference>
<dbReference type="EMBL" id="KN831768">
    <property type="protein sequence ID" value="KIM49182.1"/>
    <property type="molecule type" value="Genomic_DNA"/>
</dbReference>
<dbReference type="PANTHER" id="PTHR12486">
    <property type="entry name" value="APRATAXIN-RELATED"/>
    <property type="match status" value="1"/>
</dbReference>
<keyword evidence="2" id="KW-1185">Reference proteome</keyword>
<dbReference type="GO" id="GO:0003697">
    <property type="term" value="F:single-stranded DNA binding"/>
    <property type="evidence" value="ECO:0007669"/>
    <property type="project" value="TreeGrafter"/>
</dbReference>
<gene>
    <name evidence="1" type="ORF">M413DRAFT_438348</name>
</gene>
<dbReference type="GO" id="GO:1990165">
    <property type="term" value="F:single-strand break-containing DNA binding"/>
    <property type="evidence" value="ECO:0007669"/>
    <property type="project" value="TreeGrafter"/>
</dbReference>
<evidence type="ECO:0000313" key="2">
    <source>
        <dbReference type="Proteomes" id="UP000053424"/>
    </source>
</evidence>
<dbReference type="SUPFAM" id="SSF54197">
    <property type="entry name" value="HIT-like"/>
    <property type="match status" value="1"/>
</dbReference>
<sequence>MPDLTILRTYAQKLPQSLPASILFRHSSKNLTIFDAFPKSMFHFLVLPRVQEPHLDAASLSSLQSLLKGDKKQAKEVITALAEDATAVKKDIQDEMVQRYGFKWDVWIGFHGAPSMAHLHLHVLSADLCSERLKTKKHYNSFHPKLGFFLHIDEVLSWFDAEPSYFASLVRMGEKHGSL</sequence>
<evidence type="ECO:0000313" key="1">
    <source>
        <dbReference type="EMBL" id="KIM49182.1"/>
    </source>
</evidence>
<organism evidence="1 2">
    <name type="scientific">Hebeloma cylindrosporum</name>
    <dbReference type="NCBI Taxonomy" id="76867"/>
    <lineage>
        <taxon>Eukaryota</taxon>
        <taxon>Fungi</taxon>
        <taxon>Dikarya</taxon>
        <taxon>Basidiomycota</taxon>
        <taxon>Agaricomycotina</taxon>
        <taxon>Agaricomycetes</taxon>
        <taxon>Agaricomycetidae</taxon>
        <taxon>Agaricales</taxon>
        <taxon>Agaricineae</taxon>
        <taxon>Hymenogastraceae</taxon>
        <taxon>Hebeloma</taxon>
    </lineage>
</organism>
<dbReference type="STRING" id="686832.A0A0C2Z7T3"/>
<proteinExistence type="predicted"/>
<dbReference type="Pfam" id="PF11969">
    <property type="entry name" value="DcpS_C"/>
    <property type="match status" value="1"/>
</dbReference>
<dbReference type="GO" id="GO:0000012">
    <property type="term" value="P:single strand break repair"/>
    <property type="evidence" value="ECO:0007669"/>
    <property type="project" value="TreeGrafter"/>
</dbReference>
<accession>A0A0C2Z7T3</accession>
<dbReference type="Gene3D" id="3.30.428.10">
    <property type="entry name" value="HIT-like"/>
    <property type="match status" value="1"/>
</dbReference>
<dbReference type="GO" id="GO:0033699">
    <property type="term" value="F:DNA 5'-adenosine monophosphate hydrolase activity"/>
    <property type="evidence" value="ECO:0007669"/>
    <property type="project" value="TreeGrafter"/>
</dbReference>
<dbReference type="AlphaFoldDB" id="A0A0C2Z7T3"/>
<protein>
    <recommendedName>
        <fullName evidence="3">HIT domain-containing protein</fullName>
    </recommendedName>
</protein>
<evidence type="ECO:0008006" key="3">
    <source>
        <dbReference type="Google" id="ProtNLM"/>
    </source>
</evidence>
<reference evidence="2" key="2">
    <citation type="submission" date="2015-01" db="EMBL/GenBank/DDBJ databases">
        <title>Evolutionary Origins and Diversification of the Mycorrhizal Mutualists.</title>
        <authorList>
            <consortium name="DOE Joint Genome Institute"/>
            <consortium name="Mycorrhizal Genomics Consortium"/>
            <person name="Kohler A."/>
            <person name="Kuo A."/>
            <person name="Nagy L.G."/>
            <person name="Floudas D."/>
            <person name="Copeland A."/>
            <person name="Barry K.W."/>
            <person name="Cichocki N."/>
            <person name="Veneault-Fourrey C."/>
            <person name="LaButti K."/>
            <person name="Lindquist E.A."/>
            <person name="Lipzen A."/>
            <person name="Lundell T."/>
            <person name="Morin E."/>
            <person name="Murat C."/>
            <person name="Riley R."/>
            <person name="Ohm R."/>
            <person name="Sun H."/>
            <person name="Tunlid A."/>
            <person name="Henrissat B."/>
            <person name="Grigoriev I.V."/>
            <person name="Hibbett D.S."/>
            <person name="Martin F."/>
        </authorList>
    </citation>
    <scope>NUCLEOTIDE SEQUENCE [LARGE SCALE GENOMIC DNA]</scope>
    <source>
        <strain evidence="2">h7</strain>
    </source>
</reference>
<dbReference type="HOGENOM" id="CLU_066882_1_1_1"/>
<name>A0A0C2Z7T3_HEBCY</name>
<dbReference type="GO" id="GO:0005634">
    <property type="term" value="C:nucleus"/>
    <property type="evidence" value="ECO:0007669"/>
    <property type="project" value="TreeGrafter"/>
</dbReference>
<dbReference type="Proteomes" id="UP000053424">
    <property type="component" value="Unassembled WGS sequence"/>
</dbReference>
<reference evidence="1 2" key="1">
    <citation type="submission" date="2014-04" db="EMBL/GenBank/DDBJ databases">
        <authorList>
            <consortium name="DOE Joint Genome Institute"/>
            <person name="Kuo A."/>
            <person name="Gay G."/>
            <person name="Dore J."/>
            <person name="Kohler A."/>
            <person name="Nagy L.G."/>
            <person name="Floudas D."/>
            <person name="Copeland A."/>
            <person name="Barry K.W."/>
            <person name="Cichocki N."/>
            <person name="Veneault-Fourrey C."/>
            <person name="LaButti K."/>
            <person name="Lindquist E.A."/>
            <person name="Lipzen A."/>
            <person name="Lundell T."/>
            <person name="Morin E."/>
            <person name="Murat C."/>
            <person name="Sun H."/>
            <person name="Tunlid A."/>
            <person name="Henrissat B."/>
            <person name="Grigoriev I.V."/>
            <person name="Hibbett D.S."/>
            <person name="Martin F."/>
            <person name="Nordberg H.P."/>
            <person name="Cantor M.N."/>
            <person name="Hua S.X."/>
        </authorList>
    </citation>
    <scope>NUCLEOTIDE SEQUENCE [LARGE SCALE GENOMIC DNA]</scope>
    <source>
        <strain evidence="2">h7</strain>
    </source>
</reference>
<dbReference type="GO" id="GO:0003725">
    <property type="term" value="F:double-stranded RNA binding"/>
    <property type="evidence" value="ECO:0007669"/>
    <property type="project" value="TreeGrafter"/>
</dbReference>
<dbReference type="OrthoDB" id="3512845at2759"/>
<dbReference type="GO" id="GO:0030983">
    <property type="term" value="F:mismatched DNA binding"/>
    <property type="evidence" value="ECO:0007669"/>
    <property type="project" value="TreeGrafter"/>
</dbReference>